<evidence type="ECO:0008006" key="5">
    <source>
        <dbReference type="Google" id="ProtNLM"/>
    </source>
</evidence>
<name>A0A844YI41_9SPHN</name>
<feature type="compositionally biased region" description="Pro residues" evidence="1">
    <location>
        <begin position="45"/>
        <end position="56"/>
    </location>
</feature>
<proteinExistence type="predicted"/>
<feature type="region of interest" description="Disordered" evidence="1">
    <location>
        <begin position="32"/>
        <end position="56"/>
    </location>
</feature>
<keyword evidence="4" id="KW-1185">Reference proteome</keyword>
<keyword evidence="2" id="KW-0732">Signal</keyword>
<dbReference type="PROSITE" id="PS51257">
    <property type="entry name" value="PROKAR_LIPOPROTEIN"/>
    <property type="match status" value="1"/>
</dbReference>
<feature type="chain" id="PRO_5032788275" description="DUF3035 domain-containing protein" evidence="2">
    <location>
        <begin position="25"/>
        <end position="171"/>
    </location>
</feature>
<reference evidence="3 4" key="1">
    <citation type="submission" date="2019-12" db="EMBL/GenBank/DDBJ databases">
        <title>Genomic-based taxomic classification of the family Erythrobacteraceae.</title>
        <authorList>
            <person name="Xu L."/>
        </authorList>
    </citation>
    <scope>NUCLEOTIDE SEQUENCE [LARGE SCALE GENOMIC DNA]</scope>
    <source>
        <strain evidence="3 4">MCCC 1A09965</strain>
    </source>
</reference>
<evidence type="ECO:0000313" key="3">
    <source>
        <dbReference type="EMBL" id="MXO63597.1"/>
    </source>
</evidence>
<protein>
    <recommendedName>
        <fullName evidence="5">DUF3035 domain-containing protein</fullName>
    </recommendedName>
</protein>
<sequence length="171" mass="17580">MSLRNLKSFSTIGLLAMLAGCANSAGSYPSLEMRPGERVSGTFEPPAPEAPPPPPAVASAELVARLAELRAEASAAHGDFLEAAPGARRRASAAAGSAIGSDSWASAQVALADLDSARSRAAVPLGTLDILYVDASIANEARSEIDSVRNAVIAMLEEEDAVLAQLRANVR</sequence>
<evidence type="ECO:0000256" key="1">
    <source>
        <dbReference type="SAM" id="MobiDB-lite"/>
    </source>
</evidence>
<dbReference type="EMBL" id="WTYN01000002">
    <property type="protein sequence ID" value="MXO63597.1"/>
    <property type="molecule type" value="Genomic_DNA"/>
</dbReference>
<accession>A0A844YI41</accession>
<dbReference type="RefSeq" id="WP_160676059.1">
    <property type="nucleotide sequence ID" value="NZ_WTYN01000002.1"/>
</dbReference>
<comment type="caution">
    <text evidence="3">The sequence shown here is derived from an EMBL/GenBank/DDBJ whole genome shotgun (WGS) entry which is preliminary data.</text>
</comment>
<organism evidence="3 4">
    <name type="scientific">Qipengyuania oceanensis</name>
    <dbReference type="NCBI Taxonomy" id="1463597"/>
    <lineage>
        <taxon>Bacteria</taxon>
        <taxon>Pseudomonadati</taxon>
        <taxon>Pseudomonadota</taxon>
        <taxon>Alphaproteobacteria</taxon>
        <taxon>Sphingomonadales</taxon>
        <taxon>Erythrobacteraceae</taxon>
        <taxon>Qipengyuania</taxon>
    </lineage>
</organism>
<dbReference type="AlphaFoldDB" id="A0A844YI41"/>
<gene>
    <name evidence="3" type="ORF">GRI48_11290</name>
</gene>
<dbReference type="Proteomes" id="UP000445582">
    <property type="component" value="Unassembled WGS sequence"/>
</dbReference>
<feature type="signal peptide" evidence="2">
    <location>
        <begin position="1"/>
        <end position="24"/>
    </location>
</feature>
<dbReference type="OrthoDB" id="7505503at2"/>
<evidence type="ECO:0000313" key="4">
    <source>
        <dbReference type="Proteomes" id="UP000445582"/>
    </source>
</evidence>
<evidence type="ECO:0000256" key="2">
    <source>
        <dbReference type="SAM" id="SignalP"/>
    </source>
</evidence>